<dbReference type="Proteomes" id="UP000185924">
    <property type="component" value="Unassembled WGS sequence"/>
</dbReference>
<keyword evidence="2" id="KW-1185">Reference proteome</keyword>
<dbReference type="AlphaFoldDB" id="A0A1N7BGS1"/>
<organism evidence="1 2">
    <name type="scientific">Pontibacter lucknowensis</name>
    <dbReference type="NCBI Taxonomy" id="1077936"/>
    <lineage>
        <taxon>Bacteria</taxon>
        <taxon>Pseudomonadati</taxon>
        <taxon>Bacteroidota</taxon>
        <taxon>Cytophagia</taxon>
        <taxon>Cytophagales</taxon>
        <taxon>Hymenobacteraceae</taxon>
        <taxon>Pontibacter</taxon>
    </lineage>
</organism>
<dbReference type="PROSITE" id="PS51257">
    <property type="entry name" value="PROKAR_LIPOPROTEIN"/>
    <property type="match status" value="1"/>
</dbReference>
<proteinExistence type="predicted"/>
<accession>A0A1N7BGS1</accession>
<evidence type="ECO:0000313" key="2">
    <source>
        <dbReference type="Proteomes" id="UP000185924"/>
    </source>
</evidence>
<evidence type="ECO:0000313" key="1">
    <source>
        <dbReference type="EMBL" id="SIR50436.1"/>
    </source>
</evidence>
<gene>
    <name evidence="1" type="ORF">SAMN05421545_3960</name>
</gene>
<dbReference type="InterPro" id="IPR046219">
    <property type="entry name" value="DUF6252"/>
</dbReference>
<dbReference type="STRING" id="1077936.SAMN05421545_3960"/>
<protein>
    <submittedName>
        <fullName evidence="1">Uncharacterized protein</fullName>
    </submittedName>
</protein>
<dbReference type="RefSeq" id="WP_076423343.1">
    <property type="nucleotide sequence ID" value="NZ_FTNM01000011.1"/>
</dbReference>
<name>A0A1N7BGS1_9BACT</name>
<dbReference type="OrthoDB" id="949867at2"/>
<dbReference type="Pfam" id="PF19765">
    <property type="entry name" value="DUF6252"/>
    <property type="match status" value="1"/>
</dbReference>
<reference evidence="2" key="1">
    <citation type="submission" date="2017-01" db="EMBL/GenBank/DDBJ databases">
        <authorList>
            <person name="Varghese N."/>
            <person name="Submissions S."/>
        </authorList>
    </citation>
    <scope>NUCLEOTIDE SEQUENCE [LARGE SCALE GENOMIC DNA]</scope>
    <source>
        <strain evidence="2">DM9</strain>
    </source>
</reference>
<sequence>MKATVLPFLLLFTLLSIGSCKKRDVNPKDVLPAATMEGKNTFGAMVNDKVWLPKGRPSTFQPNLQLIYDPGYENGSFDIRAFRVDQNTSTYELMNINITQVNKAGIYDLGNRQLGRVYYEASECVYEGNEGEVKGTLEITKLDLQNDIIAGKFEFTIKSSDCKTISVTEGRFDKKIF</sequence>
<dbReference type="EMBL" id="FTNM01000011">
    <property type="protein sequence ID" value="SIR50436.1"/>
    <property type="molecule type" value="Genomic_DNA"/>
</dbReference>